<evidence type="ECO:0000313" key="17">
    <source>
        <dbReference type="Proteomes" id="UP000515162"/>
    </source>
</evidence>
<dbReference type="GO" id="GO:0005874">
    <property type="term" value="C:microtubule"/>
    <property type="evidence" value="ECO:0007669"/>
    <property type="project" value="UniProtKB-KW"/>
</dbReference>
<evidence type="ECO:0000256" key="4">
    <source>
        <dbReference type="ARBA" id="ARBA00022701"/>
    </source>
</evidence>
<keyword evidence="3" id="KW-0963">Cytoplasm</keyword>
<keyword evidence="6" id="KW-0067">ATP-binding</keyword>
<evidence type="ECO:0000256" key="11">
    <source>
        <dbReference type="ARBA" id="ARBA00023212"/>
    </source>
</evidence>
<feature type="non-terminal residue" evidence="18">
    <location>
        <position position="759"/>
    </location>
</feature>
<dbReference type="GO" id="GO:0005930">
    <property type="term" value="C:axoneme"/>
    <property type="evidence" value="ECO:0007669"/>
    <property type="project" value="UniProtKB-SubCell"/>
</dbReference>
<feature type="domain" description="Dynein heavy chain coiled coil stalk" evidence="14">
    <location>
        <begin position="460"/>
        <end position="759"/>
    </location>
</feature>
<dbReference type="GO" id="GO:0051959">
    <property type="term" value="F:dynein light intermediate chain binding"/>
    <property type="evidence" value="ECO:0007669"/>
    <property type="project" value="InterPro"/>
</dbReference>
<keyword evidence="11" id="KW-0206">Cytoskeleton</keyword>
<keyword evidence="7" id="KW-0243">Dynein</keyword>
<dbReference type="InterPro" id="IPR024743">
    <property type="entry name" value="Dynein_HC_stalk"/>
</dbReference>
<dbReference type="Gene3D" id="1.20.920.20">
    <property type="match status" value="1"/>
</dbReference>
<keyword evidence="8 13" id="KW-0175">Coiled coil</keyword>
<dbReference type="Pfam" id="PF17857">
    <property type="entry name" value="AAA_lid_1"/>
    <property type="match status" value="1"/>
</dbReference>
<evidence type="ECO:0000256" key="12">
    <source>
        <dbReference type="ARBA" id="ARBA00023273"/>
    </source>
</evidence>
<keyword evidence="10" id="KW-0505">Motor protein</keyword>
<evidence type="ECO:0000256" key="10">
    <source>
        <dbReference type="ARBA" id="ARBA00023175"/>
    </source>
</evidence>
<sequence>MCIPEIIPPSQDALFHILNSILSQHMDNPIQKFDKSVIKLCENMVTTAITLHLKVVSSFLPTAIKFHYNFNLRDIANIFTGVLYSNSETCPNSNQMIRLWIHECYRVYGDKLVDYTDINSFKKIVSDIVRKGIEGVNDDVVYAQPLIYCHFSKGLTDIKYMPISGWDRLKSLLDEAQDRYNDYIGAMNLVLFDDAMSHVCRISRILESSRGYALLIGVGGSGKQSLTRLASFISSLDVFQIQLTKDYSVSDLKANIATLYMKAGVKTSACCFLMTDSEVAREQFLVLVNDLLASGDIHELFPDDEVENIVNAVRNEVKQLGIVDNRENCWKYFIEKVRSLLKVVLCFSPVGATLRVRSRKFPALVNCTTIDWFHEWPQQALESVSLRFLSEITVLPKELALPVSNFMAFVHKTVNDISKLYLANAKRYNYTTPKSFLELIALYSKLLHEKVKANLDRRLRLENGLIKLASCTKEVDALQDVLKVQEVELKIKNQEADNLIIVVGTENEKVSKERAFASKEEKNVRQIEEDVTAKAKLCEEDFLKAQPALIAAQEALNTLNKNNLTELKSFGSPPDAVVSVCGAVLVLFSSKGKIPKDRSWKACRALMGNVDKFLDNLINYDKKHIHPDVIKALQPYILDAEFSPEKILAKSSAAAGLCSWVININRFYDVYLVVEPKERALLESEKELKDARDKLTALNLRLTELEEQLNALQMEYDEALAKKQKCQDEADKTAFTIDIANRLIGGLATEKIRWMDSVK</sequence>
<comment type="subcellular location">
    <subcellularLocation>
        <location evidence="1">Cytoplasm</location>
        <location evidence="1">Cytoskeleton</location>
        <location evidence="1">Cilium axoneme</location>
    </subcellularLocation>
</comment>
<feature type="domain" description="Dynein heavy chain 3 AAA+ lid" evidence="16">
    <location>
        <begin position="45"/>
        <end position="142"/>
    </location>
</feature>
<name>A0A6P8L461_DROMA</name>
<evidence type="ECO:0000259" key="16">
    <source>
        <dbReference type="Pfam" id="PF17857"/>
    </source>
</evidence>
<evidence type="ECO:0000256" key="13">
    <source>
        <dbReference type="SAM" id="Coils"/>
    </source>
</evidence>
<protein>
    <submittedName>
        <fullName evidence="18">Dynein beta chain, ciliary-like</fullName>
    </submittedName>
</protein>
<dbReference type="Proteomes" id="UP000515162">
    <property type="component" value="Unplaced"/>
</dbReference>
<dbReference type="Pfam" id="PF12777">
    <property type="entry name" value="MT"/>
    <property type="match status" value="1"/>
</dbReference>
<evidence type="ECO:0000256" key="1">
    <source>
        <dbReference type="ARBA" id="ARBA00004430"/>
    </source>
</evidence>
<feature type="domain" description="Dynein heavy chain AAA module D4" evidence="15">
    <location>
        <begin position="187"/>
        <end position="446"/>
    </location>
</feature>
<dbReference type="AlphaFoldDB" id="A0A6P8L461"/>
<evidence type="ECO:0000256" key="3">
    <source>
        <dbReference type="ARBA" id="ARBA00022490"/>
    </source>
</evidence>
<organism evidence="17 18">
    <name type="scientific">Drosophila mauritiana</name>
    <name type="common">Fruit fly</name>
    <dbReference type="NCBI Taxonomy" id="7226"/>
    <lineage>
        <taxon>Eukaryota</taxon>
        <taxon>Metazoa</taxon>
        <taxon>Ecdysozoa</taxon>
        <taxon>Arthropoda</taxon>
        <taxon>Hexapoda</taxon>
        <taxon>Insecta</taxon>
        <taxon>Pterygota</taxon>
        <taxon>Neoptera</taxon>
        <taxon>Endopterygota</taxon>
        <taxon>Diptera</taxon>
        <taxon>Brachycera</taxon>
        <taxon>Muscomorpha</taxon>
        <taxon>Ephydroidea</taxon>
        <taxon>Drosophilidae</taxon>
        <taxon>Drosophila</taxon>
        <taxon>Sophophora</taxon>
    </lineage>
</organism>
<dbReference type="PANTHER" id="PTHR22878">
    <property type="entry name" value="DYNEIN HEAVY CHAIN 6, AXONEMAL-LIKE-RELATED"/>
    <property type="match status" value="1"/>
</dbReference>
<dbReference type="Pfam" id="PF12780">
    <property type="entry name" value="AAA_8"/>
    <property type="match status" value="1"/>
</dbReference>
<dbReference type="GeneID" id="117149986"/>
<keyword evidence="12" id="KW-0966">Cell projection</keyword>
<dbReference type="Gene3D" id="3.40.50.300">
    <property type="entry name" value="P-loop containing nucleotide triphosphate hydrolases"/>
    <property type="match status" value="1"/>
</dbReference>
<keyword evidence="9" id="KW-0969">Cilium</keyword>
<dbReference type="RefSeq" id="XP_033172767.1">
    <property type="nucleotide sequence ID" value="XM_033316876.1"/>
</dbReference>
<evidence type="ECO:0000256" key="7">
    <source>
        <dbReference type="ARBA" id="ARBA00023017"/>
    </source>
</evidence>
<evidence type="ECO:0000256" key="5">
    <source>
        <dbReference type="ARBA" id="ARBA00022741"/>
    </source>
</evidence>
<comment type="similarity">
    <text evidence="2">Belongs to the dynein heavy chain family.</text>
</comment>
<feature type="coiled-coil region" evidence="13">
    <location>
        <begin position="681"/>
        <end position="729"/>
    </location>
</feature>
<keyword evidence="4" id="KW-0493">Microtubule</keyword>
<dbReference type="FunFam" id="1.20.920.20:FF:000003">
    <property type="entry name" value="Dynein axonemal heavy chain 17"/>
    <property type="match status" value="1"/>
</dbReference>
<dbReference type="FunFam" id="3.40.50.300:FF:001810">
    <property type="entry name" value="Cytoplasmic dynein 2 heavy chain 1"/>
    <property type="match status" value="1"/>
</dbReference>
<dbReference type="Gene3D" id="1.20.920.30">
    <property type="match status" value="1"/>
</dbReference>
<dbReference type="FunFam" id="1.20.920.30:FF:000003">
    <property type="entry name" value="Dynein axonemal heavy chain 17"/>
    <property type="match status" value="1"/>
</dbReference>
<gene>
    <name evidence="18" type="primary">LOC117149986</name>
</gene>
<dbReference type="InterPro" id="IPR041589">
    <property type="entry name" value="DNAH3_AAA_lid_1"/>
</dbReference>
<dbReference type="InterPro" id="IPR026983">
    <property type="entry name" value="DHC"/>
</dbReference>
<accession>A0A6P8L461</accession>
<keyword evidence="5" id="KW-0547">Nucleotide-binding</keyword>
<evidence type="ECO:0000259" key="15">
    <source>
        <dbReference type="Pfam" id="PF12780"/>
    </source>
</evidence>
<dbReference type="GO" id="GO:0007018">
    <property type="term" value="P:microtubule-based movement"/>
    <property type="evidence" value="ECO:0007669"/>
    <property type="project" value="InterPro"/>
</dbReference>
<dbReference type="PANTHER" id="PTHR22878:SF63">
    <property type="entry name" value="DYNEIN AXONEMAL HEAVY CHAIN 10"/>
    <property type="match status" value="1"/>
</dbReference>
<evidence type="ECO:0000256" key="6">
    <source>
        <dbReference type="ARBA" id="ARBA00022840"/>
    </source>
</evidence>
<evidence type="ECO:0000256" key="2">
    <source>
        <dbReference type="ARBA" id="ARBA00008887"/>
    </source>
</evidence>
<evidence type="ECO:0000259" key="14">
    <source>
        <dbReference type="Pfam" id="PF12777"/>
    </source>
</evidence>
<reference evidence="18" key="1">
    <citation type="submission" date="2025-08" db="UniProtKB">
        <authorList>
            <consortium name="RefSeq"/>
        </authorList>
    </citation>
    <scope>IDENTIFICATION</scope>
    <source>
        <strain evidence="18">Mau12</strain>
        <tissue evidence="18">Whole Body</tissue>
    </source>
</reference>
<dbReference type="GO" id="GO:0030286">
    <property type="term" value="C:dynein complex"/>
    <property type="evidence" value="ECO:0007669"/>
    <property type="project" value="UniProtKB-KW"/>
</dbReference>
<evidence type="ECO:0000256" key="8">
    <source>
        <dbReference type="ARBA" id="ARBA00023054"/>
    </source>
</evidence>
<keyword evidence="17" id="KW-1185">Reference proteome</keyword>
<evidence type="ECO:0000313" key="18">
    <source>
        <dbReference type="RefSeq" id="XP_033172767.1"/>
    </source>
</evidence>
<dbReference type="SUPFAM" id="SSF52540">
    <property type="entry name" value="P-loop containing nucleoside triphosphate hydrolases"/>
    <property type="match status" value="2"/>
</dbReference>
<evidence type="ECO:0000256" key="9">
    <source>
        <dbReference type="ARBA" id="ARBA00023069"/>
    </source>
</evidence>
<dbReference type="InterPro" id="IPR024317">
    <property type="entry name" value="Dynein_heavy_chain_D4_dom"/>
</dbReference>
<dbReference type="GO" id="GO:0045505">
    <property type="term" value="F:dynein intermediate chain binding"/>
    <property type="evidence" value="ECO:0007669"/>
    <property type="project" value="InterPro"/>
</dbReference>
<dbReference type="InterPro" id="IPR027417">
    <property type="entry name" value="P-loop_NTPase"/>
</dbReference>
<proteinExistence type="inferred from homology"/>
<dbReference type="GO" id="GO:0005524">
    <property type="term" value="F:ATP binding"/>
    <property type="evidence" value="ECO:0007669"/>
    <property type="project" value="UniProtKB-KW"/>
</dbReference>